<reference evidence="1" key="1">
    <citation type="submission" date="2018-02" db="EMBL/GenBank/DDBJ databases">
        <authorList>
            <person name="Cohen D.B."/>
            <person name="Kent A.D."/>
        </authorList>
    </citation>
    <scope>NUCLEOTIDE SEQUENCE</scope>
</reference>
<dbReference type="AlphaFoldDB" id="A0A2N9HSA7"/>
<name>A0A2N9HSA7_FAGSY</name>
<gene>
    <name evidence="1" type="ORF">FSB_LOCUS42800</name>
</gene>
<evidence type="ECO:0000313" key="1">
    <source>
        <dbReference type="EMBL" id="SPD14918.1"/>
    </source>
</evidence>
<accession>A0A2N9HSA7</accession>
<sequence length="140" mass="15806">MHNNLAVHNGVVVSNLESKILEHLQTFKPLVSPAVVPGPLWNPPQPNVIKLNVDAPVNINGATIADLLWWLGIPLDTYCLVLLRGFKVMILAMLKQLLFPRLWKLQFLKASLTSLLNAMRKSALMQFLLLLIRHLGRFKL</sequence>
<dbReference type="EMBL" id="OIVN01004002">
    <property type="protein sequence ID" value="SPD14918.1"/>
    <property type="molecule type" value="Genomic_DNA"/>
</dbReference>
<proteinExistence type="predicted"/>
<organism evidence="1">
    <name type="scientific">Fagus sylvatica</name>
    <name type="common">Beechnut</name>
    <dbReference type="NCBI Taxonomy" id="28930"/>
    <lineage>
        <taxon>Eukaryota</taxon>
        <taxon>Viridiplantae</taxon>
        <taxon>Streptophyta</taxon>
        <taxon>Embryophyta</taxon>
        <taxon>Tracheophyta</taxon>
        <taxon>Spermatophyta</taxon>
        <taxon>Magnoliopsida</taxon>
        <taxon>eudicotyledons</taxon>
        <taxon>Gunneridae</taxon>
        <taxon>Pentapetalae</taxon>
        <taxon>rosids</taxon>
        <taxon>fabids</taxon>
        <taxon>Fagales</taxon>
        <taxon>Fagaceae</taxon>
        <taxon>Fagus</taxon>
    </lineage>
</organism>
<protein>
    <submittedName>
        <fullName evidence="1">Uncharacterized protein</fullName>
    </submittedName>
</protein>